<evidence type="ECO:0000313" key="7">
    <source>
        <dbReference type="Proteomes" id="UP001139502"/>
    </source>
</evidence>
<organism evidence="6 7">
    <name type="scientific">Rothia santali</name>
    <dbReference type="NCBI Taxonomy" id="2949643"/>
    <lineage>
        <taxon>Bacteria</taxon>
        <taxon>Bacillati</taxon>
        <taxon>Actinomycetota</taxon>
        <taxon>Actinomycetes</taxon>
        <taxon>Micrococcales</taxon>
        <taxon>Micrococcaceae</taxon>
        <taxon>Rothia</taxon>
    </lineage>
</organism>
<keyword evidence="2" id="KW-0547">Nucleotide-binding</keyword>
<evidence type="ECO:0000256" key="4">
    <source>
        <dbReference type="SAM" id="MobiDB-lite"/>
    </source>
</evidence>
<comment type="caution">
    <text evidence="6">The sequence shown here is derived from an EMBL/GenBank/DDBJ whole genome shotgun (WGS) entry which is preliminary data.</text>
</comment>
<dbReference type="Gene3D" id="3.40.50.300">
    <property type="entry name" value="P-loop containing nucleotide triphosphate hydrolases"/>
    <property type="match status" value="1"/>
</dbReference>
<dbReference type="InterPro" id="IPR003439">
    <property type="entry name" value="ABC_transporter-like_ATP-bd"/>
</dbReference>
<dbReference type="Pfam" id="PF00005">
    <property type="entry name" value="ABC_tran"/>
    <property type="match status" value="1"/>
</dbReference>
<evidence type="ECO:0000256" key="1">
    <source>
        <dbReference type="ARBA" id="ARBA00022448"/>
    </source>
</evidence>
<evidence type="ECO:0000259" key="5">
    <source>
        <dbReference type="PROSITE" id="PS50893"/>
    </source>
</evidence>
<evidence type="ECO:0000256" key="2">
    <source>
        <dbReference type="ARBA" id="ARBA00022741"/>
    </source>
</evidence>
<dbReference type="PANTHER" id="PTHR42788">
    <property type="entry name" value="TAURINE IMPORT ATP-BINDING PROTEIN-RELATED"/>
    <property type="match status" value="1"/>
</dbReference>
<feature type="domain" description="ABC transporter" evidence="5">
    <location>
        <begin position="80"/>
        <end position="307"/>
    </location>
</feature>
<accession>A0A9X2HIL8</accession>
<dbReference type="PROSITE" id="PS50893">
    <property type="entry name" value="ABC_TRANSPORTER_2"/>
    <property type="match status" value="1"/>
</dbReference>
<evidence type="ECO:0000313" key="6">
    <source>
        <dbReference type="EMBL" id="MCP3426376.1"/>
    </source>
</evidence>
<sequence>MSRPAQHTGDAEGGRPPWAGATDSGASAAGAASAGSAETRPTESADPRSPGAADPRSPGAADAPARNEATPTRELVLDRISHHYVTDAGNVVHAVEETSLQIPAGQFVCVVGPSGCGKTTLLKMLAGFLAPSGGEARYGSEVITGPSHQRGVVFQQANLYPWLTIRGNVELGPRFRRVPRRERAERTDRLLEMVGLPQFAGAKPYELSGGMQQRAQIARVLANQPDVVLMDEPFGALDALTRERLQADLLRIQRQRRQTVFFITHSVEEAVFLGDRVLVMSPRPGRIVLDERVDLASTYGPEVGAEMKSTPEFIEIRDRVAGAIQVG</sequence>
<evidence type="ECO:0000256" key="3">
    <source>
        <dbReference type="ARBA" id="ARBA00022840"/>
    </source>
</evidence>
<dbReference type="RefSeq" id="WP_254166994.1">
    <property type="nucleotide sequence ID" value="NZ_JANAFB010000024.1"/>
</dbReference>
<gene>
    <name evidence="6" type="ORF">NBM05_10275</name>
</gene>
<keyword evidence="7" id="KW-1185">Reference proteome</keyword>
<reference evidence="6" key="1">
    <citation type="submission" date="2022-06" db="EMBL/GenBank/DDBJ databases">
        <title>Rothia sp. isolated from sandalwood seedling.</title>
        <authorList>
            <person name="Tuikhar N."/>
            <person name="Kirdat K."/>
            <person name="Thorat V."/>
            <person name="Swetha P."/>
            <person name="Padma S."/>
            <person name="Sundararaj R."/>
            <person name="Yadav A."/>
        </authorList>
    </citation>
    <scope>NUCLEOTIDE SEQUENCE</scope>
    <source>
        <strain evidence="6">AR01</strain>
    </source>
</reference>
<dbReference type="GO" id="GO:0016887">
    <property type="term" value="F:ATP hydrolysis activity"/>
    <property type="evidence" value="ECO:0007669"/>
    <property type="project" value="InterPro"/>
</dbReference>
<dbReference type="GO" id="GO:0005524">
    <property type="term" value="F:ATP binding"/>
    <property type="evidence" value="ECO:0007669"/>
    <property type="project" value="UniProtKB-KW"/>
</dbReference>
<dbReference type="PROSITE" id="PS00211">
    <property type="entry name" value="ABC_TRANSPORTER_1"/>
    <property type="match status" value="1"/>
</dbReference>
<feature type="region of interest" description="Disordered" evidence="4">
    <location>
        <begin position="1"/>
        <end position="70"/>
    </location>
</feature>
<dbReference type="InterPro" id="IPR017871">
    <property type="entry name" value="ABC_transporter-like_CS"/>
</dbReference>
<dbReference type="SUPFAM" id="SSF52540">
    <property type="entry name" value="P-loop containing nucleoside triphosphate hydrolases"/>
    <property type="match status" value="1"/>
</dbReference>
<proteinExistence type="predicted"/>
<dbReference type="PANTHER" id="PTHR42788:SF13">
    <property type="entry name" value="ALIPHATIC SULFONATES IMPORT ATP-BINDING PROTEIN SSUB"/>
    <property type="match status" value="1"/>
</dbReference>
<dbReference type="EMBL" id="JANAFB010000024">
    <property type="protein sequence ID" value="MCP3426376.1"/>
    <property type="molecule type" value="Genomic_DNA"/>
</dbReference>
<dbReference type="InterPro" id="IPR027417">
    <property type="entry name" value="P-loop_NTPase"/>
</dbReference>
<dbReference type="InterPro" id="IPR050166">
    <property type="entry name" value="ABC_transporter_ATP-bind"/>
</dbReference>
<keyword evidence="3 6" id="KW-0067">ATP-binding</keyword>
<dbReference type="CDD" id="cd03293">
    <property type="entry name" value="ABC_NrtD_SsuB_transporters"/>
    <property type="match status" value="1"/>
</dbReference>
<dbReference type="Proteomes" id="UP001139502">
    <property type="component" value="Unassembled WGS sequence"/>
</dbReference>
<dbReference type="AlphaFoldDB" id="A0A9X2HIL8"/>
<feature type="compositionally biased region" description="Low complexity" evidence="4">
    <location>
        <begin position="19"/>
        <end position="37"/>
    </location>
</feature>
<keyword evidence="1" id="KW-0813">Transport</keyword>
<dbReference type="InterPro" id="IPR003593">
    <property type="entry name" value="AAA+_ATPase"/>
</dbReference>
<dbReference type="SMART" id="SM00382">
    <property type="entry name" value="AAA"/>
    <property type="match status" value="1"/>
</dbReference>
<protein>
    <submittedName>
        <fullName evidence="6">ABC transporter ATP-binding protein</fullName>
    </submittedName>
</protein>
<name>A0A9X2HIL8_9MICC</name>